<sequence length="850" mass="93721">MAPFCNHHTHLTYSFHPPFPNPNPHLTSSQIRFSVLSRAHFPYRKRLSTDTVHQQRHGKRKGYIFAQNFNEFARDGGTTETSQPPLSSDTDTFRSRKGNVEDGYVGLFIRMLGMDNDPLDREQAINALWRYSQGGKESIDEIVKFPGCVNLTIILLKSDHGSVSEAAAGLLRTISSVNIYRASVAEAGAIEEINGLLSRPNLPGEVKEQCVCTLWNLSVDEKIRVKMAKVDFLLPKLVRFLGDEDIKVREAAGGVLANLALSPSSHEIMVEAGVIPKLAEILKNKEEESKTIKKEARNVLLELANDEYYRILIVEEGFVLVPIVGADAYKSFSSPSHSWPTLPDGTEIKRDPSTPSKYGAGELLLGLNIKDKNINLEEGKVDAIVGRSQQQFLARIGAIEMEEGIKLDPGAAPHPRFTLLPWRDGVARLVLILGLEDVSVIEKAAHSIAVSCINEHIRLLFKEAGAIKRLVCLLAHDNDAVRFASAHALDRLSISYNVSRIIESHGVVDPLLDILKDVNTSQSLIEKAMSILSWISNPDEEMMNTIQGSLDQSSEFIAGLEGALSEPSELKETTTREKILKSGVIPHIIETMKSSTPALQQKAACILENIAINEHYATAITGEGVASGLEHCFRLKCKDENEENEVIQRELDAIEAEEVGLAVSAASRLLTRLLAFEECCQAIDSTHFFHILCRVLKSNIPLRAKDWVAACLIKLETLAGPSGNLDCPIDMEVTLHETIPRLVEEMRSSFSSELQEAAVVELNQIISRGVADYARQVAARGGIFPLVKLIDQGSERARNAGLAILYNLSMDSENHAAIMAAGSVPVLRRIVLSERPQWTRALHLLQTLPT</sequence>
<dbReference type="eggNOG" id="KOG0167">
    <property type="taxonomic scope" value="Eukaryota"/>
</dbReference>
<dbReference type="Gene3D" id="1.25.10.10">
    <property type="entry name" value="Leucine-rich Repeat Variant"/>
    <property type="match status" value="4"/>
</dbReference>
<dbReference type="InterPro" id="IPR021133">
    <property type="entry name" value="HEAT_type_2"/>
</dbReference>
<dbReference type="SUPFAM" id="SSF48371">
    <property type="entry name" value="ARM repeat"/>
    <property type="match status" value="2"/>
</dbReference>
<dbReference type="Proteomes" id="UP000017836">
    <property type="component" value="Unassembled WGS sequence"/>
</dbReference>
<evidence type="ECO:0000313" key="3">
    <source>
        <dbReference type="EMBL" id="ERN00692.1"/>
    </source>
</evidence>
<keyword evidence="4" id="KW-1185">Reference proteome</keyword>
<protein>
    <recommendedName>
        <fullName evidence="5">Armadillo repeat-containing domain-containing protein</fullName>
    </recommendedName>
</protein>
<dbReference type="PROSITE" id="PS50077">
    <property type="entry name" value="HEAT_REPEAT"/>
    <property type="match status" value="1"/>
</dbReference>
<dbReference type="OrthoDB" id="409644at2759"/>
<dbReference type="KEGG" id="atr:18428760"/>
<dbReference type="HOGENOM" id="CLU_019003_0_0_1"/>
<dbReference type="PANTHER" id="PTHR47451:SF1">
    <property type="entry name" value="ARM REPEAT SUPERFAMILY PROTEIN"/>
    <property type="match status" value="1"/>
</dbReference>
<evidence type="ECO:0000313" key="4">
    <source>
        <dbReference type="Proteomes" id="UP000017836"/>
    </source>
</evidence>
<gene>
    <name evidence="3" type="ORF">AMTR_s00106p00063870</name>
</gene>
<evidence type="ECO:0000256" key="1">
    <source>
        <dbReference type="PROSITE-ProRule" id="PRU00103"/>
    </source>
</evidence>
<dbReference type="InterPro" id="IPR000225">
    <property type="entry name" value="Armadillo"/>
</dbReference>
<dbReference type="InterPro" id="IPR011989">
    <property type="entry name" value="ARM-like"/>
</dbReference>
<dbReference type="PROSITE" id="PS50176">
    <property type="entry name" value="ARM_REPEAT"/>
    <property type="match status" value="2"/>
</dbReference>
<feature type="repeat" description="ARM" evidence="2">
    <location>
        <begin position="781"/>
        <end position="823"/>
    </location>
</feature>
<feature type="repeat" description="ARM" evidence="2">
    <location>
        <begin position="232"/>
        <end position="274"/>
    </location>
</feature>
<proteinExistence type="predicted"/>
<name>W1NTE3_AMBTC</name>
<feature type="repeat" description="HEAT" evidence="1">
    <location>
        <begin position="233"/>
        <end position="271"/>
    </location>
</feature>
<evidence type="ECO:0000256" key="2">
    <source>
        <dbReference type="PROSITE-ProRule" id="PRU00259"/>
    </source>
</evidence>
<accession>W1NTE3</accession>
<dbReference type="EMBL" id="KI394815">
    <property type="protein sequence ID" value="ERN00692.1"/>
    <property type="molecule type" value="Genomic_DNA"/>
</dbReference>
<dbReference type="STRING" id="13333.W1NTE3"/>
<dbReference type="AlphaFoldDB" id="W1NTE3"/>
<dbReference type="Gramene" id="ERN00692">
    <property type="protein sequence ID" value="ERN00692"/>
    <property type="gene ID" value="AMTR_s00106p00063870"/>
</dbReference>
<dbReference type="SMART" id="SM00185">
    <property type="entry name" value="ARM"/>
    <property type="match status" value="8"/>
</dbReference>
<evidence type="ECO:0008006" key="5">
    <source>
        <dbReference type="Google" id="ProtNLM"/>
    </source>
</evidence>
<reference evidence="4" key="1">
    <citation type="journal article" date="2013" name="Science">
        <title>The Amborella genome and the evolution of flowering plants.</title>
        <authorList>
            <consortium name="Amborella Genome Project"/>
        </authorList>
    </citation>
    <scope>NUCLEOTIDE SEQUENCE [LARGE SCALE GENOMIC DNA]</scope>
</reference>
<dbReference type="PANTHER" id="PTHR47451">
    <property type="entry name" value="ARM REPEAT SUPERFAMILY PROTEIN"/>
    <property type="match status" value="1"/>
</dbReference>
<dbReference type="InterPro" id="IPR016024">
    <property type="entry name" value="ARM-type_fold"/>
</dbReference>
<organism evidence="3 4">
    <name type="scientific">Amborella trichopoda</name>
    <dbReference type="NCBI Taxonomy" id="13333"/>
    <lineage>
        <taxon>Eukaryota</taxon>
        <taxon>Viridiplantae</taxon>
        <taxon>Streptophyta</taxon>
        <taxon>Embryophyta</taxon>
        <taxon>Tracheophyta</taxon>
        <taxon>Spermatophyta</taxon>
        <taxon>Magnoliopsida</taxon>
        <taxon>Amborellales</taxon>
        <taxon>Amborellaceae</taxon>
        <taxon>Amborella</taxon>
    </lineage>
</organism>
<dbReference type="OMA" id="QSICTLW"/>